<keyword evidence="3" id="KW-1185">Reference proteome</keyword>
<dbReference type="EMBL" id="PDCP01000128">
    <property type="protein sequence ID" value="PEG33265.1"/>
    <property type="molecule type" value="Genomic_DNA"/>
</dbReference>
<dbReference type="AlphaFoldDB" id="A0A2A7MNG2"/>
<dbReference type="EMBL" id="BLKS01000001">
    <property type="protein sequence ID" value="GFG53465.1"/>
    <property type="molecule type" value="Genomic_DNA"/>
</dbReference>
<comment type="caution">
    <text evidence="2">The sequence shown here is derived from an EMBL/GenBank/DDBJ whole genome shotgun (WGS) entry which is preliminary data.</text>
</comment>
<dbReference type="Proteomes" id="UP000465302">
    <property type="component" value="Unassembled WGS sequence"/>
</dbReference>
<reference evidence="2 3" key="1">
    <citation type="submission" date="2017-10" db="EMBL/GenBank/DDBJ databases">
        <title>The new phylogeny of genus Mycobacterium.</title>
        <authorList>
            <person name="Tortoli E."/>
            <person name="Trovato A."/>
            <person name="Cirillo D.M."/>
        </authorList>
    </citation>
    <scope>NUCLEOTIDE SEQUENCE [LARGE SCALE GENOMIC DNA]</scope>
    <source>
        <strain evidence="2 3">CCUG37673</strain>
    </source>
</reference>
<dbReference type="RefSeq" id="WP_097944993.1">
    <property type="nucleotide sequence ID" value="NZ_BLKS01000001.1"/>
</dbReference>
<sequence length="251" mass="28031">MVDGGGPAVGGHAGIAENAALHAYSRIQSVNDAERRSFEPSRLIERLVLQILGGWSNVIAETNLARFNAIGPDSEWVQENKLVKAVRELAEDSRVRWPHDNFATAADHAGNVRHQLAHMLFIKEIAGDSPTQVLRFVRLGEPGQPRTVKGVPTELTWRDEQWSQQTIHQAELTEGELRLALAEIEWMWESVRALSRLRDMLAGSTDLPDSHPVTLYPWGGWWIPWAPEDWLNGNHTPTVGDIRLPAPSESP</sequence>
<evidence type="ECO:0000313" key="1">
    <source>
        <dbReference type="EMBL" id="GFG53465.1"/>
    </source>
</evidence>
<dbReference type="OrthoDB" id="4456682at2"/>
<reference evidence="1 4" key="2">
    <citation type="journal article" date="2019" name="Emerg. Microbes Infect.">
        <title>Comprehensive subspecies identification of 175 nontuberculous mycobacteria species based on 7547 genomic profiles.</title>
        <authorList>
            <person name="Matsumoto Y."/>
            <person name="Kinjo T."/>
            <person name="Motooka D."/>
            <person name="Nabeya D."/>
            <person name="Jung N."/>
            <person name="Uechi K."/>
            <person name="Horii T."/>
            <person name="Iida T."/>
            <person name="Fujita J."/>
            <person name="Nakamura S."/>
        </authorList>
    </citation>
    <scope>NUCLEOTIDE SEQUENCE [LARGE SCALE GENOMIC DNA]</scope>
    <source>
        <strain evidence="1 4">JCM 6377</strain>
    </source>
</reference>
<gene>
    <name evidence="2" type="ORF">CQY20_31730</name>
    <name evidence="1" type="ORF">MAGR_49060</name>
</gene>
<proteinExistence type="predicted"/>
<evidence type="ECO:0000313" key="3">
    <source>
        <dbReference type="Proteomes" id="UP000220914"/>
    </source>
</evidence>
<protein>
    <submittedName>
        <fullName evidence="2">Uncharacterized protein</fullName>
    </submittedName>
</protein>
<name>A0A2A7MNG2_MYCAG</name>
<dbReference type="Proteomes" id="UP000220914">
    <property type="component" value="Unassembled WGS sequence"/>
</dbReference>
<accession>A0A2A7MNG2</accession>
<reference evidence="1" key="3">
    <citation type="submission" date="2020-02" db="EMBL/GenBank/DDBJ databases">
        <authorList>
            <person name="Matsumoto Y."/>
            <person name="Motooka D."/>
            <person name="Nakamura S."/>
        </authorList>
    </citation>
    <scope>NUCLEOTIDE SEQUENCE</scope>
    <source>
        <strain evidence="1">JCM 6377</strain>
    </source>
</reference>
<evidence type="ECO:0000313" key="4">
    <source>
        <dbReference type="Proteomes" id="UP000465302"/>
    </source>
</evidence>
<organism evidence="2 3">
    <name type="scientific">Mycolicibacterium agri</name>
    <name type="common">Mycobacterium agri</name>
    <dbReference type="NCBI Taxonomy" id="36811"/>
    <lineage>
        <taxon>Bacteria</taxon>
        <taxon>Bacillati</taxon>
        <taxon>Actinomycetota</taxon>
        <taxon>Actinomycetes</taxon>
        <taxon>Mycobacteriales</taxon>
        <taxon>Mycobacteriaceae</taxon>
        <taxon>Mycolicibacterium</taxon>
    </lineage>
</organism>
<evidence type="ECO:0000313" key="2">
    <source>
        <dbReference type="EMBL" id="PEG33265.1"/>
    </source>
</evidence>